<keyword evidence="2" id="KW-0723">Serine/threonine-protein kinase</keyword>
<dbReference type="PROSITE" id="PS50011">
    <property type="entry name" value="PROTEIN_KINASE_DOM"/>
    <property type="match status" value="1"/>
</dbReference>
<keyword evidence="11" id="KW-1185">Reference proteome</keyword>
<sequence length="248" mass="28163">MRSCGTGGFSSVEVVKDSSGELYALKRIQRSRNFKEAMDQMRYVTMELEVIKKIRYRNPHFISFVCGYTEEYHIGIIMQPVADFDMGKFLDSFWIRKIVNDDELLAGFFGCLATALAYLHFECKIRHKDIKPTNILIKGRNVMLADFGMSLDWSPAGHTTTAQEQQISPIYCSPEAGDKKPRNTPTDIWSLGCVFLEMVTVLKGEKRSYVEDILKSHGPVSYRNNTKGIAEVIENLRKKESLCGNAPL</sequence>
<dbReference type="EC" id="2.7.11.1" evidence="1"/>
<name>A0A9P7YS61_9HELO</name>
<evidence type="ECO:0000313" key="10">
    <source>
        <dbReference type="EMBL" id="KAG9238839.1"/>
    </source>
</evidence>
<comment type="caution">
    <text evidence="10">The sequence shown here is derived from an EMBL/GenBank/DDBJ whole genome shotgun (WGS) entry which is preliminary data.</text>
</comment>
<evidence type="ECO:0000256" key="6">
    <source>
        <dbReference type="ARBA" id="ARBA00022840"/>
    </source>
</evidence>
<protein>
    <recommendedName>
        <fullName evidence="1">non-specific serine/threonine protein kinase</fullName>
        <ecNumber evidence="1">2.7.11.1</ecNumber>
    </recommendedName>
</protein>
<dbReference type="EMBL" id="MU251364">
    <property type="protein sequence ID" value="KAG9238839.1"/>
    <property type="molecule type" value="Genomic_DNA"/>
</dbReference>
<dbReference type="GO" id="GO:0004674">
    <property type="term" value="F:protein serine/threonine kinase activity"/>
    <property type="evidence" value="ECO:0007669"/>
    <property type="project" value="UniProtKB-KW"/>
</dbReference>
<dbReference type="Pfam" id="PF00069">
    <property type="entry name" value="Pkinase"/>
    <property type="match status" value="1"/>
</dbReference>
<evidence type="ECO:0000256" key="3">
    <source>
        <dbReference type="ARBA" id="ARBA00022679"/>
    </source>
</evidence>
<dbReference type="SUPFAM" id="SSF56112">
    <property type="entry name" value="Protein kinase-like (PK-like)"/>
    <property type="match status" value="1"/>
</dbReference>
<evidence type="ECO:0000256" key="2">
    <source>
        <dbReference type="ARBA" id="ARBA00022527"/>
    </source>
</evidence>
<dbReference type="InterPro" id="IPR050660">
    <property type="entry name" value="NEK_Ser/Thr_kinase"/>
</dbReference>
<dbReference type="PANTHER" id="PTHR43671:SF98">
    <property type="entry name" value="SERINE_THREONINE-PROTEIN KINASE NEK11"/>
    <property type="match status" value="1"/>
</dbReference>
<evidence type="ECO:0000256" key="4">
    <source>
        <dbReference type="ARBA" id="ARBA00022741"/>
    </source>
</evidence>
<dbReference type="InterPro" id="IPR000719">
    <property type="entry name" value="Prot_kinase_dom"/>
</dbReference>
<dbReference type="Gene3D" id="3.30.200.20">
    <property type="entry name" value="Phosphorylase Kinase, domain 1"/>
    <property type="match status" value="1"/>
</dbReference>
<keyword evidence="4" id="KW-0547">Nucleotide-binding</keyword>
<evidence type="ECO:0000313" key="11">
    <source>
        <dbReference type="Proteomes" id="UP000824998"/>
    </source>
</evidence>
<dbReference type="OrthoDB" id="4062651at2759"/>
<feature type="domain" description="Protein kinase" evidence="9">
    <location>
        <begin position="1"/>
        <end position="248"/>
    </location>
</feature>
<evidence type="ECO:0000256" key="8">
    <source>
        <dbReference type="ARBA" id="ARBA00048679"/>
    </source>
</evidence>
<dbReference type="Proteomes" id="UP000824998">
    <property type="component" value="Unassembled WGS sequence"/>
</dbReference>
<evidence type="ECO:0000259" key="9">
    <source>
        <dbReference type="PROSITE" id="PS50011"/>
    </source>
</evidence>
<dbReference type="AlphaFoldDB" id="A0A9P7YS61"/>
<dbReference type="SMART" id="SM00220">
    <property type="entry name" value="S_TKc"/>
    <property type="match status" value="1"/>
</dbReference>
<evidence type="ECO:0000256" key="7">
    <source>
        <dbReference type="ARBA" id="ARBA00047899"/>
    </source>
</evidence>
<organism evidence="10 11">
    <name type="scientific">Amylocarpus encephaloides</name>
    <dbReference type="NCBI Taxonomy" id="45428"/>
    <lineage>
        <taxon>Eukaryota</taxon>
        <taxon>Fungi</taxon>
        <taxon>Dikarya</taxon>
        <taxon>Ascomycota</taxon>
        <taxon>Pezizomycotina</taxon>
        <taxon>Leotiomycetes</taxon>
        <taxon>Helotiales</taxon>
        <taxon>Helotiales incertae sedis</taxon>
        <taxon>Amylocarpus</taxon>
    </lineage>
</organism>
<comment type="catalytic activity">
    <reaction evidence="7">
        <text>L-threonyl-[protein] + ATP = O-phospho-L-threonyl-[protein] + ADP + H(+)</text>
        <dbReference type="Rhea" id="RHEA:46608"/>
        <dbReference type="Rhea" id="RHEA-COMP:11060"/>
        <dbReference type="Rhea" id="RHEA-COMP:11605"/>
        <dbReference type="ChEBI" id="CHEBI:15378"/>
        <dbReference type="ChEBI" id="CHEBI:30013"/>
        <dbReference type="ChEBI" id="CHEBI:30616"/>
        <dbReference type="ChEBI" id="CHEBI:61977"/>
        <dbReference type="ChEBI" id="CHEBI:456216"/>
        <dbReference type="EC" id="2.7.11.1"/>
    </reaction>
</comment>
<proteinExistence type="predicted"/>
<keyword evidence="5 10" id="KW-0418">Kinase</keyword>
<accession>A0A9P7YS61</accession>
<dbReference type="InterPro" id="IPR011009">
    <property type="entry name" value="Kinase-like_dom_sf"/>
</dbReference>
<dbReference type="PROSITE" id="PS00108">
    <property type="entry name" value="PROTEIN_KINASE_ST"/>
    <property type="match status" value="1"/>
</dbReference>
<evidence type="ECO:0000256" key="5">
    <source>
        <dbReference type="ARBA" id="ARBA00022777"/>
    </source>
</evidence>
<evidence type="ECO:0000256" key="1">
    <source>
        <dbReference type="ARBA" id="ARBA00012513"/>
    </source>
</evidence>
<keyword evidence="6" id="KW-0067">ATP-binding</keyword>
<gene>
    <name evidence="10" type="ORF">BJ875DRAFT_366856</name>
</gene>
<keyword evidence="3" id="KW-0808">Transferase</keyword>
<dbReference type="GO" id="GO:0005634">
    <property type="term" value="C:nucleus"/>
    <property type="evidence" value="ECO:0007669"/>
    <property type="project" value="TreeGrafter"/>
</dbReference>
<dbReference type="CDD" id="cd00180">
    <property type="entry name" value="PKc"/>
    <property type="match status" value="1"/>
</dbReference>
<dbReference type="Gene3D" id="1.10.510.10">
    <property type="entry name" value="Transferase(Phosphotransferase) domain 1"/>
    <property type="match status" value="1"/>
</dbReference>
<dbReference type="GO" id="GO:0005524">
    <property type="term" value="F:ATP binding"/>
    <property type="evidence" value="ECO:0007669"/>
    <property type="project" value="UniProtKB-KW"/>
</dbReference>
<reference evidence="10" key="1">
    <citation type="journal article" date="2021" name="IMA Fungus">
        <title>Genomic characterization of three marine fungi, including Emericellopsis atlantica sp. nov. with signatures of a generalist lifestyle and marine biomass degradation.</title>
        <authorList>
            <person name="Hagestad O.C."/>
            <person name="Hou L."/>
            <person name="Andersen J.H."/>
            <person name="Hansen E.H."/>
            <person name="Altermark B."/>
            <person name="Li C."/>
            <person name="Kuhnert E."/>
            <person name="Cox R.J."/>
            <person name="Crous P.W."/>
            <person name="Spatafora J.W."/>
            <person name="Lail K."/>
            <person name="Amirebrahimi M."/>
            <person name="Lipzen A."/>
            <person name="Pangilinan J."/>
            <person name="Andreopoulos W."/>
            <person name="Hayes R.D."/>
            <person name="Ng V."/>
            <person name="Grigoriev I.V."/>
            <person name="Jackson S.A."/>
            <person name="Sutton T.D.S."/>
            <person name="Dobson A.D.W."/>
            <person name="Rama T."/>
        </authorList>
    </citation>
    <scope>NUCLEOTIDE SEQUENCE</scope>
    <source>
        <strain evidence="10">TRa018bII</strain>
    </source>
</reference>
<comment type="catalytic activity">
    <reaction evidence="8">
        <text>L-seryl-[protein] + ATP = O-phospho-L-seryl-[protein] + ADP + H(+)</text>
        <dbReference type="Rhea" id="RHEA:17989"/>
        <dbReference type="Rhea" id="RHEA-COMP:9863"/>
        <dbReference type="Rhea" id="RHEA-COMP:11604"/>
        <dbReference type="ChEBI" id="CHEBI:15378"/>
        <dbReference type="ChEBI" id="CHEBI:29999"/>
        <dbReference type="ChEBI" id="CHEBI:30616"/>
        <dbReference type="ChEBI" id="CHEBI:83421"/>
        <dbReference type="ChEBI" id="CHEBI:456216"/>
        <dbReference type="EC" id="2.7.11.1"/>
    </reaction>
</comment>
<dbReference type="InterPro" id="IPR008271">
    <property type="entry name" value="Ser/Thr_kinase_AS"/>
</dbReference>
<dbReference type="PANTHER" id="PTHR43671">
    <property type="entry name" value="SERINE/THREONINE-PROTEIN KINASE NEK"/>
    <property type="match status" value="1"/>
</dbReference>